<evidence type="ECO:0000313" key="2">
    <source>
        <dbReference type="Proteomes" id="UP001165960"/>
    </source>
</evidence>
<gene>
    <name evidence="1" type="ORF">DSO57_1033328</name>
</gene>
<comment type="caution">
    <text evidence="1">The sequence shown here is derived from an EMBL/GenBank/DDBJ whole genome shotgun (WGS) entry which is preliminary data.</text>
</comment>
<keyword evidence="2" id="KW-1185">Reference proteome</keyword>
<proteinExistence type="predicted"/>
<organism evidence="1 2">
    <name type="scientific">Entomophthora muscae</name>
    <dbReference type="NCBI Taxonomy" id="34485"/>
    <lineage>
        <taxon>Eukaryota</taxon>
        <taxon>Fungi</taxon>
        <taxon>Fungi incertae sedis</taxon>
        <taxon>Zoopagomycota</taxon>
        <taxon>Entomophthoromycotina</taxon>
        <taxon>Entomophthoromycetes</taxon>
        <taxon>Entomophthorales</taxon>
        <taxon>Entomophthoraceae</taxon>
        <taxon>Entomophthora</taxon>
    </lineage>
</organism>
<protein>
    <submittedName>
        <fullName evidence="1">Uncharacterized protein</fullName>
    </submittedName>
</protein>
<evidence type="ECO:0000313" key="1">
    <source>
        <dbReference type="EMBL" id="KAJ9083585.1"/>
    </source>
</evidence>
<dbReference type="Proteomes" id="UP001165960">
    <property type="component" value="Unassembled WGS sequence"/>
</dbReference>
<name>A0ACC2U9S8_9FUNG</name>
<accession>A0ACC2U9S8</accession>
<dbReference type="EMBL" id="QTSX02000971">
    <property type="protein sequence ID" value="KAJ9083585.1"/>
    <property type="molecule type" value="Genomic_DNA"/>
</dbReference>
<reference evidence="1" key="1">
    <citation type="submission" date="2022-04" db="EMBL/GenBank/DDBJ databases">
        <title>Genome of the entomopathogenic fungus Entomophthora muscae.</title>
        <authorList>
            <person name="Elya C."/>
            <person name="Lovett B.R."/>
            <person name="Lee E."/>
            <person name="Macias A.M."/>
            <person name="Hajek A.E."/>
            <person name="De Bivort B.L."/>
            <person name="Kasson M.T."/>
            <person name="De Fine Licht H.H."/>
            <person name="Stajich J.E."/>
        </authorList>
    </citation>
    <scope>NUCLEOTIDE SEQUENCE</scope>
    <source>
        <strain evidence="1">Berkeley</strain>
    </source>
</reference>
<sequence length="276" mass="30419">MQDDNKPYYPLSSYSNFPYLTSNLSDQASDFGFVDQSAPLSSPPNQTLASMQEQINNISLNLIASGLMVAGQTTPPAAPLFDPMMSLYFSSAVPLLPSQYLGHPSSPLQDNLLSDFIQYPSSPAPTPASAQSTASPPSSLSTASVSPVLAPLPKPVSKPSPVKSKSQPSQSAKRTREPTVFDEDFENDPIRPGEDMVARKRRQNTMAARRSRMRKVAKMEDLERTVSQLEKDKIQLETRLAVMESEKLNANQRAQENLDRIRTLEAQLLEAYKSRS</sequence>